<protein>
    <submittedName>
        <fullName evidence="1">Transketolase</fullName>
    </submittedName>
</protein>
<comment type="caution">
    <text evidence="1">The sequence shown here is derived from an EMBL/GenBank/DDBJ whole genome shotgun (WGS) entry which is preliminary data.</text>
</comment>
<organism evidence="1 2">
    <name type="scientific">Pseudomonas machongensis</name>
    <dbReference type="NCBI Taxonomy" id="3110229"/>
    <lineage>
        <taxon>Bacteria</taxon>
        <taxon>Pseudomonadati</taxon>
        <taxon>Pseudomonadota</taxon>
        <taxon>Gammaproteobacteria</taxon>
        <taxon>Pseudomonadales</taxon>
        <taxon>Pseudomonadaceae</taxon>
        <taxon>Pseudomonas</taxon>
    </lineage>
</organism>
<dbReference type="Proteomes" id="UP001302573">
    <property type="component" value="Unassembled WGS sequence"/>
</dbReference>
<evidence type="ECO:0000313" key="1">
    <source>
        <dbReference type="EMBL" id="MEA5670025.1"/>
    </source>
</evidence>
<keyword evidence="2" id="KW-1185">Reference proteome</keyword>
<gene>
    <name evidence="1" type="ORF">VA602_01585</name>
</gene>
<reference evidence="1 2" key="1">
    <citation type="submission" date="2023-12" db="EMBL/GenBank/DDBJ databases">
        <title>Pseudomonas machongensis sp. nov., isolated from wilted pepper plants (Capsicum annuum).</title>
        <authorList>
            <person name="Qiu M."/>
            <person name="Li Y."/>
            <person name="Liu Q."/>
            <person name="Zhang X."/>
            <person name="Huang Y."/>
            <person name="Guo R."/>
            <person name="Hu M."/>
            <person name="Zhou J."/>
            <person name="Zhou X."/>
        </authorList>
    </citation>
    <scope>NUCLEOTIDE SEQUENCE [LARGE SCALE GENOMIC DNA]</scope>
    <source>
        <strain evidence="1 2">MH2</strain>
    </source>
</reference>
<sequence>MLTISRFARWVKAPSQDVAVVVVSSAALPEILSIGLHAALEGWNEVAHLHVQDMDGLQANWLAAGDGQRTLAAESACEASALLRAVSKRCYLLDLESDGQVRLAWLGSVCGHELRCLQLDPAINRQGSPVTQVEQVVDVARMLVKRILEERFLAV</sequence>
<proteinExistence type="predicted"/>
<evidence type="ECO:0000313" key="2">
    <source>
        <dbReference type="Proteomes" id="UP001302573"/>
    </source>
</evidence>
<accession>A0ABU5VC27</accession>
<name>A0ABU5VC27_9PSED</name>
<dbReference type="RefSeq" id="WP_063542888.1">
    <property type="nucleotide sequence ID" value="NZ_JAYFUI010000036.1"/>
</dbReference>
<dbReference type="EMBL" id="JAYFUI010000036">
    <property type="protein sequence ID" value="MEA5670025.1"/>
    <property type="molecule type" value="Genomic_DNA"/>
</dbReference>